<organism evidence="4 5">
    <name type="scientific">Teichococcus deserti</name>
    <dbReference type="NCBI Taxonomy" id="1817963"/>
    <lineage>
        <taxon>Bacteria</taxon>
        <taxon>Pseudomonadati</taxon>
        <taxon>Pseudomonadota</taxon>
        <taxon>Alphaproteobacteria</taxon>
        <taxon>Acetobacterales</taxon>
        <taxon>Roseomonadaceae</taxon>
        <taxon>Roseomonas</taxon>
    </lineage>
</organism>
<dbReference type="PANTHER" id="PTHR43976">
    <property type="entry name" value="SHORT CHAIN DEHYDROGENASE"/>
    <property type="match status" value="1"/>
</dbReference>
<name>A0A1V2H1P3_9PROT</name>
<dbReference type="PRINTS" id="PR00080">
    <property type="entry name" value="SDRFAMILY"/>
</dbReference>
<dbReference type="AlphaFoldDB" id="A0A1V2H1P3"/>
<dbReference type="GO" id="GO:0016491">
    <property type="term" value="F:oxidoreductase activity"/>
    <property type="evidence" value="ECO:0007669"/>
    <property type="project" value="UniProtKB-KW"/>
</dbReference>
<protein>
    <submittedName>
        <fullName evidence="4">Short-chain dehydrogenase/reductase</fullName>
    </submittedName>
</protein>
<dbReference type="InterPro" id="IPR036291">
    <property type="entry name" value="NAD(P)-bd_dom_sf"/>
</dbReference>
<proteinExistence type="inferred from homology"/>
<dbReference type="SUPFAM" id="SSF51735">
    <property type="entry name" value="NAD(P)-binding Rossmann-fold domains"/>
    <property type="match status" value="1"/>
</dbReference>
<accession>A0A1V2H1P3</accession>
<evidence type="ECO:0000313" key="4">
    <source>
        <dbReference type="EMBL" id="ONG53236.1"/>
    </source>
</evidence>
<keyword evidence="2" id="KW-0560">Oxidoreductase</keyword>
<dbReference type="RefSeq" id="WP_076957727.1">
    <property type="nucleotide sequence ID" value="NZ_MLCO01000106.1"/>
</dbReference>
<dbReference type="InterPro" id="IPR051911">
    <property type="entry name" value="SDR_oxidoreductase"/>
</dbReference>
<evidence type="ECO:0000313" key="5">
    <source>
        <dbReference type="Proteomes" id="UP000188879"/>
    </source>
</evidence>
<dbReference type="Proteomes" id="UP000188879">
    <property type="component" value="Unassembled WGS sequence"/>
</dbReference>
<sequence>MQHWFITGASAGFGYELTAQLLARGDRVTATLRRPGALDALAERHPGRLAVVTLDVTDAEAVPRVVSAVFAAGRVDVVVSNAAYGLFGPAELLPEEKIRRQMETNLLGSIALIRAALPGLRAQGGGRLLQLSSEGGQIAYPGFSLYHATKWGIEGFVEAVAQEVASFGIEMMLVEPGPTRTGFGAALDLVDSTGPYADTVVGQLARALAEQQFPIRGDVARSVAAILSTMTDKKLPKRLVLGSQAHASIGAALHARLAELEAQAAIAAGADSRDA</sequence>
<evidence type="ECO:0000256" key="1">
    <source>
        <dbReference type="ARBA" id="ARBA00006484"/>
    </source>
</evidence>
<keyword evidence="5" id="KW-1185">Reference proteome</keyword>
<dbReference type="NCBIfam" id="NF005065">
    <property type="entry name" value="PRK06482.1"/>
    <property type="match status" value="1"/>
</dbReference>
<dbReference type="PRINTS" id="PR00081">
    <property type="entry name" value="GDHRDH"/>
</dbReference>
<evidence type="ECO:0000256" key="2">
    <source>
        <dbReference type="ARBA" id="ARBA00023002"/>
    </source>
</evidence>
<reference evidence="4 5" key="1">
    <citation type="submission" date="2016-10" db="EMBL/GenBank/DDBJ databases">
        <title>Draft Genome sequence of Roseomonas sp. strain M3.</title>
        <authorList>
            <person name="Subhash Y."/>
            <person name="Lee S."/>
        </authorList>
    </citation>
    <scope>NUCLEOTIDE SEQUENCE [LARGE SCALE GENOMIC DNA]</scope>
    <source>
        <strain evidence="4 5">M3</strain>
    </source>
</reference>
<dbReference type="EMBL" id="MLCO01000106">
    <property type="protein sequence ID" value="ONG53236.1"/>
    <property type="molecule type" value="Genomic_DNA"/>
</dbReference>
<comment type="caution">
    <text evidence="4">The sequence shown here is derived from an EMBL/GenBank/DDBJ whole genome shotgun (WGS) entry which is preliminary data.</text>
</comment>
<dbReference type="OrthoDB" id="8477999at2"/>
<dbReference type="Gene3D" id="3.40.50.720">
    <property type="entry name" value="NAD(P)-binding Rossmann-like Domain"/>
    <property type="match status" value="1"/>
</dbReference>
<dbReference type="InterPro" id="IPR002347">
    <property type="entry name" value="SDR_fam"/>
</dbReference>
<dbReference type="Pfam" id="PF00106">
    <property type="entry name" value="adh_short"/>
    <property type="match status" value="1"/>
</dbReference>
<dbReference type="PANTHER" id="PTHR43976:SF16">
    <property type="entry name" value="SHORT-CHAIN DEHYDROGENASE_REDUCTASE FAMILY PROTEIN"/>
    <property type="match status" value="1"/>
</dbReference>
<dbReference type="CDD" id="cd05374">
    <property type="entry name" value="17beta-HSD-like_SDR_c"/>
    <property type="match status" value="1"/>
</dbReference>
<evidence type="ECO:0000256" key="3">
    <source>
        <dbReference type="RuleBase" id="RU000363"/>
    </source>
</evidence>
<comment type="similarity">
    <text evidence="1 3">Belongs to the short-chain dehydrogenases/reductases (SDR) family.</text>
</comment>
<gene>
    <name evidence="4" type="ORF">BKE38_12695</name>
</gene>